<dbReference type="InterPro" id="IPR010756">
    <property type="entry name" value="Tls1-like"/>
</dbReference>
<feature type="compositionally biased region" description="Basic and acidic residues" evidence="4">
    <location>
        <begin position="40"/>
        <end position="55"/>
    </location>
</feature>
<comment type="similarity">
    <text evidence="2">Belongs to the TLS1 family.</text>
</comment>
<dbReference type="PANTHER" id="PTHR13486">
    <property type="entry name" value="TELOMERE LENGTH AND SILENCING PROTEIN 1 TLS1 FAMILY MEMBER"/>
    <property type="match status" value="1"/>
</dbReference>
<name>A0A177WUW8_BATDL</name>
<accession>A0A177WUW8</accession>
<feature type="region of interest" description="Disordered" evidence="4">
    <location>
        <begin position="1"/>
        <end position="98"/>
    </location>
</feature>
<dbReference type="AlphaFoldDB" id="A0A177WUW8"/>
<organism evidence="5 6">
    <name type="scientific">Batrachochytrium dendrobatidis (strain JEL423)</name>
    <dbReference type="NCBI Taxonomy" id="403673"/>
    <lineage>
        <taxon>Eukaryota</taxon>
        <taxon>Fungi</taxon>
        <taxon>Fungi incertae sedis</taxon>
        <taxon>Chytridiomycota</taxon>
        <taxon>Chytridiomycota incertae sedis</taxon>
        <taxon>Chytridiomycetes</taxon>
        <taxon>Rhizophydiales</taxon>
        <taxon>Rhizophydiales incertae sedis</taxon>
        <taxon>Batrachochytrium</taxon>
    </lineage>
</organism>
<reference evidence="5 6" key="1">
    <citation type="submission" date="2006-10" db="EMBL/GenBank/DDBJ databases">
        <title>The Genome Sequence of Batrachochytrium dendrobatidis JEL423.</title>
        <authorList>
            <consortium name="The Broad Institute Genome Sequencing Platform"/>
            <person name="Birren B."/>
            <person name="Lander E."/>
            <person name="Galagan J."/>
            <person name="Cuomo C."/>
            <person name="Devon K."/>
            <person name="Jaffe D."/>
            <person name="Butler J."/>
            <person name="Alvarez P."/>
            <person name="Gnerre S."/>
            <person name="Grabherr M."/>
            <person name="Kleber M."/>
            <person name="Mauceli E."/>
            <person name="Brockman W."/>
            <person name="Young S."/>
            <person name="LaButti K."/>
            <person name="Sykes S."/>
            <person name="DeCaprio D."/>
            <person name="Crawford M."/>
            <person name="Koehrsen M."/>
            <person name="Engels R."/>
            <person name="Montgomery P."/>
            <person name="Pearson M."/>
            <person name="Howarth C."/>
            <person name="Larson L."/>
            <person name="White J."/>
            <person name="O'Leary S."/>
            <person name="Kodira C."/>
            <person name="Zeng Q."/>
            <person name="Yandava C."/>
            <person name="Alvarado L."/>
            <person name="Longcore J."/>
            <person name="James T."/>
        </authorList>
    </citation>
    <scope>NUCLEOTIDE SEQUENCE [LARGE SCALE GENOMIC DNA]</scope>
    <source>
        <strain evidence="5 6">JEL423</strain>
    </source>
</reference>
<dbReference type="PANTHER" id="PTHR13486:SF2">
    <property type="entry name" value="SPLICING FACTOR C9ORF78"/>
    <property type="match status" value="1"/>
</dbReference>
<dbReference type="Pfam" id="PF07052">
    <property type="entry name" value="Hep_59"/>
    <property type="match status" value="1"/>
</dbReference>
<evidence type="ECO:0000256" key="2">
    <source>
        <dbReference type="ARBA" id="ARBA00007643"/>
    </source>
</evidence>
<dbReference type="OrthoDB" id="5627at2759"/>
<evidence type="ECO:0000313" key="5">
    <source>
        <dbReference type="EMBL" id="OAJ43682.1"/>
    </source>
</evidence>
<evidence type="ECO:0000256" key="4">
    <source>
        <dbReference type="SAM" id="MobiDB-lite"/>
    </source>
</evidence>
<gene>
    <name evidence="5" type="ORF">BDEG_27016</name>
</gene>
<comment type="subcellular location">
    <subcellularLocation>
        <location evidence="1">Nucleus</location>
    </subcellularLocation>
</comment>
<dbReference type="Proteomes" id="UP000077115">
    <property type="component" value="Unassembled WGS sequence"/>
</dbReference>
<dbReference type="GO" id="GO:0000398">
    <property type="term" value="P:mRNA splicing, via spliceosome"/>
    <property type="evidence" value="ECO:0007669"/>
    <property type="project" value="TreeGrafter"/>
</dbReference>
<evidence type="ECO:0000256" key="3">
    <source>
        <dbReference type="ARBA" id="ARBA00023242"/>
    </source>
</evidence>
<proteinExistence type="inferred from homology"/>
<dbReference type="STRING" id="403673.A0A177WUW8"/>
<protein>
    <submittedName>
        <fullName evidence="5">Uncharacterized protein</fullName>
    </submittedName>
</protein>
<sequence length="289" mass="32512">MSDHSSISLPVFTKTAIRKKRPYRKKPDDTTDINGIQSTETKETKDSSDEDEHSRLTLQEALELRKLRKPKPGISAASLETGKVSLPNGKHEVSVETLQDQDDPWKLKNGGLINISDIRGRSFGEEGSGTGGFETASKAMDTEKHMKAFIEKELRKRRGDAPSTTSDTSLPSLRKLNDELKTGPTDYDEELYRIPDALTIPVKPIKEDNVTLSTGMLMSIPEVDLGVSNKLKNIEETEQAKRSLLEKGQSIKPGDAVFDTMQKTRFMSTERCNLGKWCTFHQKSWWEQR</sequence>
<keyword evidence="3" id="KW-0539">Nucleus</keyword>
<dbReference type="eggNOG" id="KOG3345">
    <property type="taxonomic scope" value="Eukaryota"/>
</dbReference>
<evidence type="ECO:0000313" key="6">
    <source>
        <dbReference type="Proteomes" id="UP000077115"/>
    </source>
</evidence>
<dbReference type="GO" id="GO:0005681">
    <property type="term" value="C:spliceosomal complex"/>
    <property type="evidence" value="ECO:0007669"/>
    <property type="project" value="TreeGrafter"/>
</dbReference>
<dbReference type="VEuPathDB" id="FungiDB:BDEG_27016"/>
<dbReference type="EMBL" id="DS022310">
    <property type="protein sequence ID" value="OAJ43682.1"/>
    <property type="molecule type" value="Genomic_DNA"/>
</dbReference>
<reference evidence="5 6" key="2">
    <citation type="submission" date="2016-05" db="EMBL/GenBank/DDBJ databases">
        <title>Lineage-specific infection strategies underlie the spectrum of fungal disease in amphibians.</title>
        <authorList>
            <person name="Cuomo C.A."/>
            <person name="Farrer R.A."/>
            <person name="James T."/>
            <person name="Longcore J."/>
            <person name="Birren B."/>
        </authorList>
    </citation>
    <scope>NUCLEOTIDE SEQUENCE [LARGE SCALE GENOMIC DNA]</scope>
    <source>
        <strain evidence="5 6">JEL423</strain>
    </source>
</reference>
<evidence type="ECO:0000256" key="1">
    <source>
        <dbReference type="ARBA" id="ARBA00004123"/>
    </source>
</evidence>